<dbReference type="EMBL" id="WUAV01000002">
    <property type="protein sequence ID" value="KAF1765684.1"/>
    <property type="molecule type" value="Genomic_DNA"/>
</dbReference>
<gene>
    <name evidence="3" type="ORF">GCK72_005637</name>
</gene>
<feature type="compositionally biased region" description="Polar residues" evidence="1">
    <location>
        <begin position="387"/>
        <end position="398"/>
    </location>
</feature>
<feature type="compositionally biased region" description="Low complexity" evidence="1">
    <location>
        <begin position="90"/>
        <end position="101"/>
    </location>
</feature>
<dbReference type="GO" id="GO:0009792">
    <property type="term" value="P:embryo development ending in birth or egg hatching"/>
    <property type="evidence" value="ECO:0007669"/>
    <property type="project" value="EnsemblMetazoa"/>
</dbReference>
<dbReference type="KEGG" id="crq:GCK72_005637"/>
<organism evidence="3 4">
    <name type="scientific">Caenorhabditis remanei</name>
    <name type="common">Caenorhabditis vulgaris</name>
    <dbReference type="NCBI Taxonomy" id="31234"/>
    <lineage>
        <taxon>Eukaryota</taxon>
        <taxon>Metazoa</taxon>
        <taxon>Ecdysozoa</taxon>
        <taxon>Nematoda</taxon>
        <taxon>Chromadorea</taxon>
        <taxon>Rhabditida</taxon>
        <taxon>Rhabditina</taxon>
        <taxon>Rhabditomorpha</taxon>
        <taxon>Rhabditoidea</taxon>
        <taxon>Rhabditidae</taxon>
        <taxon>Peloderinae</taxon>
        <taxon>Caenorhabditis</taxon>
    </lineage>
</organism>
<sequence>MSKENVIADSWEDADADPARELMEKFEKVKLLQRNEEKKEAYFEKVKAEGNSGAVPKLQTEEGLGPSVEEPKRVLLRRKKDGFSTENVVESSPPSDSSAESQPTLRGRSHHKFIQKDSKQPAQTYEERQAAYQAARNRILGTEYKPDNQEIKEIKFIDRSKSPETLKMTQQNMVEHYGEELSRELMHPPVHETECPEPQYIPDFSFQQPPPFVVQPDVSVPFNAPPGFQQMQPNFQPAHQQHFEAQYYIPNNHMPVQYTNQGQMHQFISHDSTSMPSNPQKNFMEGQNEQHAVYYCPPIQQQQMFQNYIPNNLPNMAYPPPSFPPPNQQVISNMNQPQPIQMHATFANVQMANQYQGQSGLGRGKNGSTRGGSNNGSAGRGQNRQQMTYPGNTGSSSKPPALMNTMVDRGQSNHGQNYSGWNGGNGQRQFQQPAQQNGQYCHQNSVQNNMANGRKQMNKNGKTGQTPQNTNFNVPHSRMNQNPIPFGCPPPYVNAIREQHTGSLPLNTGAGLLGPHPMMAATQWPALSQKRPQ</sequence>
<dbReference type="AlphaFoldDB" id="A0A6A5HG34"/>
<proteinExistence type="predicted"/>
<dbReference type="PROSITE" id="PS51673">
    <property type="entry name" value="SUZ"/>
    <property type="match status" value="1"/>
</dbReference>
<feature type="region of interest" description="Disordered" evidence="1">
    <location>
        <begin position="46"/>
        <end position="127"/>
    </location>
</feature>
<dbReference type="CTD" id="9822585"/>
<evidence type="ECO:0000313" key="3">
    <source>
        <dbReference type="EMBL" id="KAF1765684.1"/>
    </source>
</evidence>
<feature type="compositionally biased region" description="Gly residues" evidence="1">
    <location>
        <begin position="359"/>
        <end position="374"/>
    </location>
</feature>
<dbReference type="GO" id="GO:0045132">
    <property type="term" value="P:meiotic chromosome segregation"/>
    <property type="evidence" value="ECO:0007669"/>
    <property type="project" value="EnsemblMetazoa"/>
</dbReference>
<dbReference type="Pfam" id="PF12752">
    <property type="entry name" value="SUZ"/>
    <property type="match status" value="1"/>
</dbReference>
<feature type="compositionally biased region" description="Low complexity" evidence="1">
    <location>
        <begin position="375"/>
        <end position="386"/>
    </location>
</feature>
<accession>A0A6A5HG34</accession>
<comment type="caution">
    <text evidence="3">The sequence shown here is derived from an EMBL/GenBank/DDBJ whole genome shotgun (WGS) entry which is preliminary data.</text>
</comment>
<dbReference type="RefSeq" id="XP_053589461.1">
    <property type="nucleotide sequence ID" value="XM_053725267.1"/>
</dbReference>
<feature type="compositionally biased region" description="Basic and acidic residues" evidence="1">
    <location>
        <begin position="114"/>
        <end position="127"/>
    </location>
</feature>
<evidence type="ECO:0000313" key="4">
    <source>
        <dbReference type="Proteomes" id="UP000483820"/>
    </source>
</evidence>
<feature type="domain" description="SUZ" evidence="2">
    <location>
        <begin position="45"/>
        <end position="144"/>
    </location>
</feature>
<dbReference type="InterPro" id="IPR024771">
    <property type="entry name" value="SUZ"/>
</dbReference>
<protein>
    <recommendedName>
        <fullName evidence="2">SUZ domain-containing protein</fullName>
    </recommendedName>
</protein>
<dbReference type="GO" id="GO:0051301">
    <property type="term" value="P:cell division"/>
    <property type="evidence" value="ECO:0007669"/>
    <property type="project" value="EnsemblMetazoa"/>
</dbReference>
<dbReference type="Proteomes" id="UP000483820">
    <property type="component" value="Chromosome II"/>
</dbReference>
<dbReference type="GeneID" id="9822585"/>
<evidence type="ECO:0000259" key="2">
    <source>
        <dbReference type="PROSITE" id="PS51673"/>
    </source>
</evidence>
<dbReference type="GO" id="GO:0005737">
    <property type="term" value="C:cytoplasm"/>
    <property type="evidence" value="ECO:0007669"/>
    <property type="project" value="EnsemblMetazoa"/>
</dbReference>
<evidence type="ECO:0000256" key="1">
    <source>
        <dbReference type="SAM" id="MobiDB-lite"/>
    </source>
</evidence>
<dbReference type="GO" id="GO:0005730">
    <property type="term" value="C:nucleolus"/>
    <property type="evidence" value="ECO:0007669"/>
    <property type="project" value="EnsemblMetazoa"/>
</dbReference>
<dbReference type="GO" id="GO:0005813">
    <property type="term" value="C:centrosome"/>
    <property type="evidence" value="ECO:0007669"/>
    <property type="project" value="EnsemblMetazoa"/>
</dbReference>
<name>A0A6A5HG34_CAERE</name>
<reference evidence="3 4" key="1">
    <citation type="submission" date="2019-12" db="EMBL/GenBank/DDBJ databases">
        <title>Chromosome-level assembly of the Caenorhabditis remanei genome.</title>
        <authorList>
            <person name="Teterina A.A."/>
            <person name="Willis J.H."/>
            <person name="Phillips P.C."/>
        </authorList>
    </citation>
    <scope>NUCLEOTIDE SEQUENCE [LARGE SCALE GENOMIC DNA]</scope>
    <source>
        <strain evidence="3 4">PX506</strain>
        <tissue evidence="3">Whole organism</tissue>
    </source>
</reference>
<feature type="region of interest" description="Disordered" evidence="1">
    <location>
        <begin position="357"/>
        <end position="400"/>
    </location>
</feature>
<dbReference type="GO" id="GO:0010824">
    <property type="term" value="P:regulation of centrosome duplication"/>
    <property type="evidence" value="ECO:0007669"/>
    <property type="project" value="EnsemblMetazoa"/>
</dbReference>